<dbReference type="PRINTS" id="PR00813">
    <property type="entry name" value="BCTERIALGSPG"/>
</dbReference>
<dbReference type="AlphaFoldDB" id="A0A644ZGV4"/>
<evidence type="ECO:0000256" key="1">
    <source>
        <dbReference type="ARBA" id="ARBA00022481"/>
    </source>
</evidence>
<sequence>MFNSIFKQRQGFTLIEIVAVLAILGMMAIMLMPSIDIAINRAKDTKMVSDLVTLDSAVKLYRMENEKYPESLADLQNGYVANKVYEAAAGENIVYKPAESSYTLTGAKTNGDVIMADGSKVKKVE</sequence>
<dbReference type="InterPro" id="IPR000983">
    <property type="entry name" value="Bac_GSPG_pilin"/>
</dbReference>
<dbReference type="NCBIfam" id="TIGR02532">
    <property type="entry name" value="IV_pilin_GFxxxE"/>
    <property type="match status" value="1"/>
</dbReference>
<comment type="caution">
    <text evidence="3">The sequence shown here is derived from an EMBL/GenBank/DDBJ whole genome shotgun (WGS) entry which is preliminary data.</text>
</comment>
<evidence type="ECO:0000256" key="2">
    <source>
        <dbReference type="SAM" id="Phobius"/>
    </source>
</evidence>
<protein>
    <recommendedName>
        <fullName evidence="4">Type II secretion system protein G</fullName>
    </recommendedName>
</protein>
<keyword evidence="2" id="KW-1133">Transmembrane helix</keyword>
<dbReference type="SUPFAM" id="SSF54523">
    <property type="entry name" value="Pili subunits"/>
    <property type="match status" value="1"/>
</dbReference>
<feature type="transmembrane region" description="Helical" evidence="2">
    <location>
        <begin position="12"/>
        <end position="32"/>
    </location>
</feature>
<dbReference type="GO" id="GO:0015627">
    <property type="term" value="C:type II protein secretion system complex"/>
    <property type="evidence" value="ECO:0007669"/>
    <property type="project" value="InterPro"/>
</dbReference>
<reference evidence="3" key="1">
    <citation type="submission" date="2019-08" db="EMBL/GenBank/DDBJ databases">
        <authorList>
            <person name="Kucharzyk K."/>
            <person name="Murdoch R.W."/>
            <person name="Higgins S."/>
            <person name="Loffler F."/>
        </authorList>
    </citation>
    <scope>NUCLEOTIDE SEQUENCE</scope>
</reference>
<dbReference type="GO" id="GO:0015628">
    <property type="term" value="P:protein secretion by the type II secretion system"/>
    <property type="evidence" value="ECO:0007669"/>
    <property type="project" value="InterPro"/>
</dbReference>
<evidence type="ECO:0000313" key="3">
    <source>
        <dbReference type="EMBL" id="MPM39947.1"/>
    </source>
</evidence>
<dbReference type="EMBL" id="VSSQ01008821">
    <property type="protein sequence ID" value="MPM39947.1"/>
    <property type="molecule type" value="Genomic_DNA"/>
</dbReference>
<dbReference type="InterPro" id="IPR012902">
    <property type="entry name" value="N_methyl_site"/>
</dbReference>
<accession>A0A644ZGV4</accession>
<dbReference type="InterPro" id="IPR045584">
    <property type="entry name" value="Pilin-like"/>
</dbReference>
<keyword evidence="2" id="KW-0812">Transmembrane</keyword>
<organism evidence="3">
    <name type="scientific">bioreactor metagenome</name>
    <dbReference type="NCBI Taxonomy" id="1076179"/>
    <lineage>
        <taxon>unclassified sequences</taxon>
        <taxon>metagenomes</taxon>
        <taxon>ecological metagenomes</taxon>
    </lineage>
</organism>
<proteinExistence type="predicted"/>
<evidence type="ECO:0008006" key="4">
    <source>
        <dbReference type="Google" id="ProtNLM"/>
    </source>
</evidence>
<dbReference type="PROSITE" id="PS00409">
    <property type="entry name" value="PROKAR_NTER_METHYL"/>
    <property type="match status" value="1"/>
</dbReference>
<name>A0A644ZGV4_9ZZZZ</name>
<dbReference type="Gene3D" id="3.30.700.10">
    <property type="entry name" value="Glycoprotein, Type 4 Pilin"/>
    <property type="match status" value="1"/>
</dbReference>
<dbReference type="Pfam" id="PF07963">
    <property type="entry name" value="N_methyl"/>
    <property type="match status" value="1"/>
</dbReference>
<gene>
    <name evidence="3" type="ORF">SDC9_86583</name>
</gene>
<keyword evidence="1" id="KW-0488">Methylation</keyword>
<keyword evidence="2" id="KW-0472">Membrane</keyword>